<dbReference type="Proteomes" id="UP000549394">
    <property type="component" value="Unassembled WGS sequence"/>
</dbReference>
<evidence type="ECO:0000313" key="2">
    <source>
        <dbReference type="Proteomes" id="UP000549394"/>
    </source>
</evidence>
<dbReference type="PANTHER" id="PTHR14416">
    <property type="entry name" value="PROTEIN NJMU-R1"/>
    <property type="match status" value="1"/>
</dbReference>
<proteinExistence type="predicted"/>
<dbReference type="GO" id="GO:0005802">
    <property type="term" value="C:trans-Golgi network"/>
    <property type="evidence" value="ECO:0007669"/>
    <property type="project" value="InterPro"/>
</dbReference>
<gene>
    <name evidence="1" type="ORF">DGYR_LOCUS11884</name>
</gene>
<comment type="caution">
    <text evidence="1">The sequence shown here is derived from an EMBL/GenBank/DDBJ whole genome shotgun (WGS) entry which is preliminary data.</text>
</comment>
<keyword evidence="2" id="KW-1185">Reference proteome</keyword>
<dbReference type="Pfam" id="PF15053">
    <property type="entry name" value="Njmu-R1"/>
    <property type="match status" value="1"/>
</dbReference>
<dbReference type="AlphaFoldDB" id="A0A7I8W873"/>
<accession>A0A7I8W873</accession>
<dbReference type="InterPro" id="IPR028280">
    <property type="entry name" value="Njmu-R1"/>
</dbReference>
<evidence type="ECO:0000313" key="1">
    <source>
        <dbReference type="EMBL" id="CAD5124329.1"/>
    </source>
</evidence>
<dbReference type="PANTHER" id="PTHR14416:SF2">
    <property type="entry name" value="PROTEIN NJMU-R1"/>
    <property type="match status" value="1"/>
</dbReference>
<dbReference type="OrthoDB" id="20238at2759"/>
<reference evidence="1 2" key="1">
    <citation type="submission" date="2020-08" db="EMBL/GenBank/DDBJ databases">
        <authorList>
            <person name="Hejnol A."/>
        </authorList>
    </citation>
    <scope>NUCLEOTIDE SEQUENCE [LARGE SCALE GENOMIC DNA]</scope>
</reference>
<sequence>MADTFTNVSSSSGHIDPPNPCYYGVFASKLNGDTDQNQSSENLGQSVAQAPSKTLKYSYVHNIKLSVKKDRDFCCYFADISTDERLTKVICFLGASEMKLELFQDDIDEYVYSIKKTDVYSSELANWSDICLYYISRSLRALKNNVQCLIYAVCLDYNVKVVGADKKLCKDIERFVKSISVRNLFPNDESPSTNDKVCFEITLNEEGCTTNCHDSTKFCKQWANRMILDGVISNPSLVKMIVNDYKVKLSHDLNKLNRLLKAAQLDYYSLYSLMPDILEELRKCFRTFLSGKRAE</sequence>
<protein>
    <submittedName>
        <fullName evidence="1">DgyrCDS12621</fullName>
    </submittedName>
</protein>
<name>A0A7I8W873_9ANNE</name>
<organism evidence="1 2">
    <name type="scientific">Dimorphilus gyrociliatus</name>
    <dbReference type="NCBI Taxonomy" id="2664684"/>
    <lineage>
        <taxon>Eukaryota</taxon>
        <taxon>Metazoa</taxon>
        <taxon>Spiralia</taxon>
        <taxon>Lophotrochozoa</taxon>
        <taxon>Annelida</taxon>
        <taxon>Polychaeta</taxon>
        <taxon>Polychaeta incertae sedis</taxon>
        <taxon>Dinophilidae</taxon>
        <taxon>Dimorphilus</taxon>
    </lineage>
</organism>
<dbReference type="EMBL" id="CAJFCJ010000020">
    <property type="protein sequence ID" value="CAD5124329.1"/>
    <property type="molecule type" value="Genomic_DNA"/>
</dbReference>
<dbReference type="GO" id="GO:0099041">
    <property type="term" value="P:vesicle tethering to Golgi"/>
    <property type="evidence" value="ECO:0007669"/>
    <property type="project" value="InterPro"/>
</dbReference>